<proteinExistence type="predicted"/>
<feature type="compositionally biased region" description="Low complexity" evidence="1">
    <location>
        <begin position="62"/>
        <end position="71"/>
    </location>
</feature>
<dbReference type="Proteomes" id="UP000322000">
    <property type="component" value="Chromosome 3"/>
</dbReference>
<protein>
    <submittedName>
        <fullName evidence="3">Uncharacterized protein LOC113491796</fullName>
    </submittedName>
</protein>
<organism evidence="2 3">
    <name type="scientific">Trichoplusia ni</name>
    <name type="common">Cabbage looper</name>
    <dbReference type="NCBI Taxonomy" id="7111"/>
    <lineage>
        <taxon>Eukaryota</taxon>
        <taxon>Metazoa</taxon>
        <taxon>Ecdysozoa</taxon>
        <taxon>Arthropoda</taxon>
        <taxon>Hexapoda</taxon>
        <taxon>Insecta</taxon>
        <taxon>Pterygota</taxon>
        <taxon>Neoptera</taxon>
        <taxon>Endopterygota</taxon>
        <taxon>Lepidoptera</taxon>
        <taxon>Glossata</taxon>
        <taxon>Ditrysia</taxon>
        <taxon>Noctuoidea</taxon>
        <taxon>Noctuidae</taxon>
        <taxon>Plusiinae</taxon>
        <taxon>Trichoplusia</taxon>
    </lineage>
</organism>
<dbReference type="PANTHER" id="PTHR10773:SF19">
    <property type="match status" value="1"/>
</dbReference>
<evidence type="ECO:0000313" key="2">
    <source>
        <dbReference type="Proteomes" id="UP000322000"/>
    </source>
</evidence>
<gene>
    <name evidence="3" type="primary">LOC113491796</name>
</gene>
<evidence type="ECO:0000313" key="3">
    <source>
        <dbReference type="RefSeq" id="XP_026724763.1"/>
    </source>
</evidence>
<dbReference type="KEGG" id="tnl:113491796"/>
<sequence length="703" mass="83013">MENSRLDYDEQDQSKYCYDSMLDIFYSGNNNDEEVYVLDLDGTRKVAAHKPMDYEDSDNNDSNEPSTSSNPVIILPPITQVINKSTQSMPPETAVIAKPRKKREKRSCNPEIWKINAERIKRNLGLQFINRAGTVRKAKQLKPPCKETCAKRCWESLTENDRIQLFTEFWGLGDPKLQLQYLSDNIEKLEKKRLRGKTETSRRKWTYCYYFSLNERRLNVCKMMFVNTLIISDSLLKTTIRKKEEAESGVPKRRKYKNRTSGNYIPEEMKKIVRKHVLDIHFAESKYISTKSLKKYFEEHLTYKRLYKLYCDWFRNNKYSNELKASASQYRYVIVNEYKLRFFTPKKKSCWTCTSYKISSDEDKLARAEQHSYHLASEYTSRQLKWDCKASGKVNTYYVVATYNFQRDLITPMSDKSVFYYKRKLAAYNFTIYDIGRKEGYCYIWDETVGKKGLNEICSAVYSFIELKVSQGAKEFVFFSDNCGNPDRSPAIFTMYYYAAHKFKVDISHIFFESGHTQMPEDTMMLTIEKAKNDTEIFVPDEWVSLLKNASPENPYKVIVMAQNTILDFKNFFSSLPNVDFDFDGVKINWDDINHVRIIKDCSYMKLGYKLYAEEVIFIDFLNKPDSLVTDFNELIIPFTLPKVLERAYVEPFLISAEKYNDLETLCEKKDIPVQYHEFYRNLKYKETNEENLFNIQIDSFLN</sequence>
<feature type="region of interest" description="Disordered" evidence="1">
    <location>
        <begin position="52"/>
        <end position="72"/>
    </location>
</feature>
<accession>A0A7E5V8Z6</accession>
<dbReference type="PANTHER" id="PTHR10773">
    <property type="entry name" value="DNA-DIRECTED RNA POLYMERASES I, II, AND III SUBUNIT RPABC2"/>
    <property type="match status" value="1"/>
</dbReference>
<dbReference type="AlphaFoldDB" id="A0A7E5V8Z6"/>
<dbReference type="RefSeq" id="XP_026724763.1">
    <property type="nucleotide sequence ID" value="XM_026868962.1"/>
</dbReference>
<reference evidence="3" key="1">
    <citation type="submission" date="2025-08" db="UniProtKB">
        <authorList>
            <consortium name="RefSeq"/>
        </authorList>
    </citation>
    <scope>IDENTIFICATION</scope>
</reference>
<name>A0A7E5V8Z6_TRINI</name>
<dbReference type="InParanoid" id="A0A7E5V8Z6"/>
<keyword evidence="2" id="KW-1185">Reference proteome</keyword>
<dbReference type="GeneID" id="113491796"/>
<dbReference type="OrthoDB" id="6136790at2759"/>
<evidence type="ECO:0000256" key="1">
    <source>
        <dbReference type="SAM" id="MobiDB-lite"/>
    </source>
</evidence>